<dbReference type="InterPro" id="IPR003462">
    <property type="entry name" value="ODC_Mu_crystall"/>
</dbReference>
<evidence type="ECO:0000313" key="2">
    <source>
        <dbReference type="Proteomes" id="UP000533639"/>
    </source>
</evidence>
<dbReference type="Pfam" id="PF02423">
    <property type="entry name" value="OCD_Mu_crystall"/>
    <property type="match status" value="1"/>
</dbReference>
<dbReference type="RefSeq" id="WP_180859407.1">
    <property type="nucleotide sequence ID" value="NZ_CAIJDE010000049.1"/>
</dbReference>
<dbReference type="Gene3D" id="3.40.50.720">
    <property type="entry name" value="NAD(P)-binding Rossmann-like Domain"/>
    <property type="match status" value="1"/>
</dbReference>
<sequence length="328" mass="36734">MIYLSDNDVKLIDLDWEQNVDVIAAATQCIKSKDIAQPIKPYLRYGNPQNRIIAMPAFIGGDINRSGIKWIASFPNNIKKNMPRAHGVIILNEAETGQPVCVINSGSISAIRTASVSGLIVRKYMELKKLKNVKVGIIGFGPIGQYHLNMCSQLLGDTIDEVLLYDLNGVSNQNIPDAIRHKVNVVNSWEEAYLDADIFITCTVSKVPYINLKPKLGSLHLNVSLRDYKTDVFPWFEKGMIVDDWEEVCRENTDVENFNKVNGLQENGVKLIQDVLNDFLPSLNKDQPVMFNPMGMAVFDIAIANHYLELAKKNNVGVFLEDSVPQLN</sequence>
<keyword evidence="2" id="KW-1185">Reference proteome</keyword>
<accession>A0A9N8J3B1</accession>
<organism evidence="1 2">
    <name type="scientific">Flavobacterium panici</name>
    <dbReference type="NCBI Taxonomy" id="2654843"/>
    <lineage>
        <taxon>Bacteria</taxon>
        <taxon>Pseudomonadati</taxon>
        <taxon>Bacteroidota</taxon>
        <taxon>Flavobacteriia</taxon>
        <taxon>Flavobacteriales</taxon>
        <taxon>Flavobacteriaceae</taxon>
        <taxon>Flavobacterium</taxon>
    </lineage>
</organism>
<evidence type="ECO:0000313" key="1">
    <source>
        <dbReference type="EMBL" id="CAC9975515.1"/>
    </source>
</evidence>
<dbReference type="InterPro" id="IPR023401">
    <property type="entry name" value="ODC_N"/>
</dbReference>
<protein>
    <submittedName>
        <fullName evidence="1">N-((2S)-2-amino-2-carboxyethyl)-L-glutamate dehydrogenase</fullName>
        <ecNumber evidence="1">1.5.1.51</ecNumber>
    </submittedName>
</protein>
<dbReference type="PANTHER" id="PTHR13812:SF19">
    <property type="entry name" value="KETIMINE REDUCTASE MU-CRYSTALLIN"/>
    <property type="match status" value="1"/>
</dbReference>
<dbReference type="EC" id="1.5.1.51" evidence="1"/>
<name>A0A9N8J3B1_9FLAO</name>
<dbReference type="Gene3D" id="3.30.1780.10">
    <property type="entry name" value="ornithine cyclodeaminase, domain 1"/>
    <property type="match status" value="1"/>
</dbReference>
<dbReference type="PIRSF" id="PIRSF001439">
    <property type="entry name" value="CryM"/>
    <property type="match status" value="1"/>
</dbReference>
<dbReference type="SUPFAM" id="SSF51735">
    <property type="entry name" value="NAD(P)-binding Rossmann-fold domains"/>
    <property type="match status" value="1"/>
</dbReference>
<dbReference type="AlphaFoldDB" id="A0A9N8J3B1"/>
<keyword evidence="1" id="KW-0560">Oxidoreductase</keyword>
<reference evidence="1 2" key="1">
    <citation type="submission" date="2020-06" db="EMBL/GenBank/DDBJ databases">
        <authorList>
            <person name="Criscuolo A."/>
        </authorList>
    </citation>
    <scope>NUCLEOTIDE SEQUENCE [LARGE SCALE GENOMIC DNA]</scope>
    <source>
        <strain evidence="1">PXU-55</strain>
    </source>
</reference>
<dbReference type="PANTHER" id="PTHR13812">
    <property type="entry name" value="KETIMINE REDUCTASE MU-CRYSTALLIN"/>
    <property type="match status" value="1"/>
</dbReference>
<dbReference type="GO" id="GO:0016491">
    <property type="term" value="F:oxidoreductase activity"/>
    <property type="evidence" value="ECO:0007669"/>
    <property type="project" value="UniProtKB-KW"/>
</dbReference>
<dbReference type="Proteomes" id="UP000533639">
    <property type="component" value="Unassembled WGS sequence"/>
</dbReference>
<comment type="caution">
    <text evidence="1">The sequence shown here is derived from an EMBL/GenBank/DDBJ whole genome shotgun (WGS) entry which is preliminary data.</text>
</comment>
<proteinExistence type="predicted"/>
<gene>
    <name evidence="1" type="primary">sbnB</name>
    <name evidence="1" type="ORF">FLAPXU55_03229</name>
</gene>
<dbReference type="InterPro" id="IPR036291">
    <property type="entry name" value="NAD(P)-bd_dom_sf"/>
</dbReference>
<dbReference type="EMBL" id="CAIJDE010000049">
    <property type="protein sequence ID" value="CAC9975515.1"/>
    <property type="molecule type" value="Genomic_DNA"/>
</dbReference>
<dbReference type="GO" id="GO:0005737">
    <property type="term" value="C:cytoplasm"/>
    <property type="evidence" value="ECO:0007669"/>
    <property type="project" value="TreeGrafter"/>
</dbReference>